<organism evidence="2 3">
    <name type="scientific">Heterostelium pallidum (strain ATCC 26659 / Pp 5 / PN500)</name>
    <name type="common">Cellular slime mold</name>
    <name type="synonym">Polysphondylium pallidum</name>
    <dbReference type="NCBI Taxonomy" id="670386"/>
    <lineage>
        <taxon>Eukaryota</taxon>
        <taxon>Amoebozoa</taxon>
        <taxon>Evosea</taxon>
        <taxon>Eumycetozoa</taxon>
        <taxon>Dictyostelia</taxon>
        <taxon>Acytosteliales</taxon>
        <taxon>Acytosteliaceae</taxon>
        <taxon>Heterostelium</taxon>
    </lineage>
</organism>
<accession>D3B190</accession>
<evidence type="ECO:0000313" key="2">
    <source>
        <dbReference type="EMBL" id="EFA85064.1"/>
    </source>
</evidence>
<feature type="region of interest" description="Disordered" evidence="1">
    <location>
        <begin position="1"/>
        <end position="42"/>
    </location>
</feature>
<name>D3B190_HETP5</name>
<dbReference type="Proteomes" id="UP000001396">
    <property type="component" value="Unassembled WGS sequence"/>
</dbReference>
<protein>
    <submittedName>
        <fullName evidence="2">Uncharacterized protein</fullName>
    </submittedName>
</protein>
<dbReference type="RefSeq" id="XP_020437174.1">
    <property type="nucleotide sequence ID" value="XM_020573057.1"/>
</dbReference>
<feature type="compositionally biased region" description="Polar residues" evidence="1">
    <location>
        <begin position="1"/>
        <end position="23"/>
    </location>
</feature>
<sequence>MALSTSDIQSTNNNNNCLFDRSSTPPPPTESHKEPICPGAPKKKRIEIQRRNTAISRILFQ</sequence>
<dbReference type="AlphaFoldDB" id="D3B190"/>
<keyword evidence="3" id="KW-1185">Reference proteome</keyword>
<gene>
    <name evidence="2" type="ORF">PPL_02061</name>
</gene>
<dbReference type="InParanoid" id="D3B190"/>
<comment type="caution">
    <text evidence="2">The sequence shown here is derived from an EMBL/GenBank/DDBJ whole genome shotgun (WGS) entry which is preliminary data.</text>
</comment>
<reference evidence="2 3" key="1">
    <citation type="journal article" date="2011" name="Genome Res.">
        <title>Phylogeny-wide analysis of social amoeba genomes highlights ancient origins for complex intercellular communication.</title>
        <authorList>
            <person name="Heidel A.J."/>
            <person name="Lawal H.M."/>
            <person name="Felder M."/>
            <person name="Schilde C."/>
            <person name="Helps N.R."/>
            <person name="Tunggal B."/>
            <person name="Rivero F."/>
            <person name="John U."/>
            <person name="Schleicher M."/>
            <person name="Eichinger L."/>
            <person name="Platzer M."/>
            <person name="Noegel A.A."/>
            <person name="Schaap P."/>
            <person name="Gloeckner G."/>
        </authorList>
    </citation>
    <scope>NUCLEOTIDE SEQUENCE [LARGE SCALE GENOMIC DNA]</scope>
    <source>
        <strain evidence="3">ATCC 26659 / Pp 5 / PN500</strain>
    </source>
</reference>
<proteinExistence type="predicted"/>
<dbReference type="EMBL" id="ADBJ01000008">
    <property type="protein sequence ID" value="EFA85064.1"/>
    <property type="molecule type" value="Genomic_DNA"/>
</dbReference>
<evidence type="ECO:0000256" key="1">
    <source>
        <dbReference type="SAM" id="MobiDB-lite"/>
    </source>
</evidence>
<evidence type="ECO:0000313" key="3">
    <source>
        <dbReference type="Proteomes" id="UP000001396"/>
    </source>
</evidence>
<dbReference type="GeneID" id="31357587"/>